<evidence type="ECO:0000313" key="2">
    <source>
        <dbReference type="EMBL" id="MBB6176279.1"/>
    </source>
</evidence>
<reference evidence="2 3" key="1">
    <citation type="submission" date="2020-08" db="EMBL/GenBank/DDBJ databases">
        <title>Genomic Encyclopedia of Type Strains, Phase IV (KMG-IV): sequencing the most valuable type-strain genomes for metagenomic binning, comparative biology and taxonomic classification.</title>
        <authorList>
            <person name="Goeker M."/>
        </authorList>
    </citation>
    <scope>NUCLEOTIDE SEQUENCE [LARGE SCALE GENOMIC DNA]</scope>
    <source>
        <strain evidence="2 3">DSM 23211</strain>
    </source>
</reference>
<dbReference type="InterPro" id="IPR050855">
    <property type="entry name" value="NDM-1-like"/>
</dbReference>
<sequence>MSQPVDLGFGISLIDLYDLQTSHRTGAYVFREEEVTIIETSASPSIPYLLKGLEALSIDLRDVKNIIVTHIHLDHAGGAGLLLQHCPNARVFVHPKGMRHLADPSRLIQGAKAVYGEKFDALFDPIVPIPEDRLIVKEDGETLQIGKDRTLTFLHTPGHANHHFSIYDEKSNGIFTGDTAGVFYPQLLSYYVELYLPSTSPNQFDPEAMSASIEKFMEFRPDRIYFGHFGMSTHTQAVWEQLHYWLPIFVQESNEIVNEQMHKSFTEKTEAVFKRLFNIVQTFLRKQQVPDDADVYKLLQLDLQVCAMGLVDYTEKQKYE</sequence>
<dbReference type="InterPro" id="IPR037482">
    <property type="entry name" value="ST1585_MBL-fold"/>
</dbReference>
<feature type="domain" description="Metallo-beta-lactamase" evidence="1">
    <location>
        <begin position="24"/>
        <end position="228"/>
    </location>
</feature>
<keyword evidence="2" id="KW-0378">Hydrolase</keyword>
<dbReference type="PANTHER" id="PTHR42951:SF22">
    <property type="entry name" value="METALLO BETA-LACTAMASE SUPERFAMILY LIPOPROTEIN"/>
    <property type="match status" value="1"/>
</dbReference>
<accession>A0A7W9YQI1</accession>
<gene>
    <name evidence="2" type="ORF">HNQ82_001093</name>
</gene>
<dbReference type="SMART" id="SM00849">
    <property type="entry name" value="Lactamase_B"/>
    <property type="match status" value="1"/>
</dbReference>
<dbReference type="RefSeq" id="WP_183247813.1">
    <property type="nucleotide sequence ID" value="NZ_JACHES010000004.1"/>
</dbReference>
<evidence type="ECO:0000259" key="1">
    <source>
        <dbReference type="SMART" id="SM00849"/>
    </source>
</evidence>
<dbReference type="AlphaFoldDB" id="A0A7W9YQI1"/>
<dbReference type="EMBL" id="JACHES010000004">
    <property type="protein sequence ID" value="MBB6176279.1"/>
    <property type="molecule type" value="Genomic_DNA"/>
</dbReference>
<name>A0A7W9YQI1_9BACL</name>
<proteinExistence type="predicted"/>
<protein>
    <submittedName>
        <fullName evidence="2">Glyoxylase-like metal-dependent hydrolase (Beta-lactamase superfamily II)</fullName>
    </submittedName>
</protein>
<dbReference type="GO" id="GO:0016787">
    <property type="term" value="F:hydrolase activity"/>
    <property type="evidence" value="ECO:0007669"/>
    <property type="project" value="UniProtKB-KW"/>
</dbReference>
<dbReference type="PANTHER" id="PTHR42951">
    <property type="entry name" value="METALLO-BETA-LACTAMASE DOMAIN-CONTAINING"/>
    <property type="match status" value="1"/>
</dbReference>
<evidence type="ECO:0000313" key="3">
    <source>
        <dbReference type="Proteomes" id="UP000523528"/>
    </source>
</evidence>
<dbReference type="CDD" id="cd07726">
    <property type="entry name" value="ST1585-like_MBL-fold"/>
    <property type="match status" value="1"/>
</dbReference>
<comment type="caution">
    <text evidence="2">The sequence shown here is derived from an EMBL/GenBank/DDBJ whole genome shotgun (WGS) entry which is preliminary data.</text>
</comment>
<dbReference type="Pfam" id="PF00753">
    <property type="entry name" value="Lactamase_B"/>
    <property type="match status" value="1"/>
</dbReference>
<dbReference type="InterPro" id="IPR036866">
    <property type="entry name" value="RibonucZ/Hydroxyglut_hydro"/>
</dbReference>
<keyword evidence="3" id="KW-1185">Reference proteome</keyword>
<organism evidence="2 3">
    <name type="scientific">Anoxybacillus tengchongensis</name>
    <dbReference type="NCBI Taxonomy" id="576944"/>
    <lineage>
        <taxon>Bacteria</taxon>
        <taxon>Bacillati</taxon>
        <taxon>Bacillota</taxon>
        <taxon>Bacilli</taxon>
        <taxon>Bacillales</taxon>
        <taxon>Anoxybacillaceae</taxon>
        <taxon>Anoxybacillus</taxon>
    </lineage>
</organism>
<dbReference type="Gene3D" id="3.60.15.10">
    <property type="entry name" value="Ribonuclease Z/Hydroxyacylglutathione hydrolase-like"/>
    <property type="match status" value="1"/>
</dbReference>
<dbReference type="Proteomes" id="UP000523528">
    <property type="component" value="Unassembled WGS sequence"/>
</dbReference>
<dbReference type="InterPro" id="IPR001279">
    <property type="entry name" value="Metallo-B-lactamas"/>
</dbReference>
<dbReference type="SUPFAM" id="SSF56281">
    <property type="entry name" value="Metallo-hydrolase/oxidoreductase"/>
    <property type="match status" value="1"/>
</dbReference>